<dbReference type="STRING" id="105351.A0A401KVK1"/>
<sequence>MFKYNTLTPEKDEETHDATSNSLSTEEEGIIPLLDENAENQRAHDGIPTTRVSSYSFVVLLVGVVSFIFSVLFYAVRHSYAATDSSCQRRMWAYSPESDFLQYESRQYDSDLISHDFVGVPTQSRRDAWDTLWKTGRFSFPYDKLPAINKSTEEREWWSLPPPREQEVIAMSEAMHQVHCVGVLWFFVHRNEWDYRTAINKTEEFMQIHSRHCSVMLMNLIKCMADVTPVLFQKDTGNVISGTGLGAWKPRDAPRRSGGDYGCSDPRLDYPWFAARAVSRCLRAGQMHVSEEALNVLNAANIAWFHRLPPRRRCMLQLNGVQDELMTQAMMLMHCATIYLHFPRSCLLAFLPVTGQVMCSSPALFVTTTLDPQVHTHRVIEGSVRLSQLAALSTSVVNHTPFFACTLVLSSVIQVAAMFSDSLHSSGTSQRQYLALNLGVLKSMGQTWPIAAAATQRVRQAVIEVHNAIPRDVNALLEEVSPPA</sequence>
<accession>A0A401KVK1</accession>
<keyword evidence="5" id="KW-1185">Reference proteome</keyword>
<keyword evidence="3" id="KW-0812">Transmembrane</keyword>
<keyword evidence="3" id="KW-1133">Transmembrane helix</keyword>
<evidence type="ECO:0000313" key="5">
    <source>
        <dbReference type="Proteomes" id="UP000286921"/>
    </source>
</evidence>
<dbReference type="CDD" id="cd12148">
    <property type="entry name" value="fungal_TF_MHR"/>
    <property type="match status" value="1"/>
</dbReference>
<protein>
    <submittedName>
        <fullName evidence="4">Uncharacterized protein</fullName>
    </submittedName>
</protein>
<reference evidence="4 5" key="1">
    <citation type="submission" date="2016-09" db="EMBL/GenBank/DDBJ databases">
        <title>Aspergillus awamori IFM 58123T.</title>
        <authorList>
            <person name="Kusuya Y."/>
            <person name="Shimizu M."/>
            <person name="Takahashi H."/>
            <person name="Yaguchi T."/>
        </authorList>
    </citation>
    <scope>NUCLEOTIDE SEQUENCE [LARGE SCALE GENOMIC DNA]</scope>
    <source>
        <strain evidence="4 5">IFM 58123</strain>
    </source>
</reference>
<organism evidence="4 5">
    <name type="scientific">Aspergillus awamori</name>
    <name type="common">Black koji mold</name>
    <dbReference type="NCBI Taxonomy" id="105351"/>
    <lineage>
        <taxon>Eukaryota</taxon>
        <taxon>Fungi</taxon>
        <taxon>Dikarya</taxon>
        <taxon>Ascomycota</taxon>
        <taxon>Pezizomycotina</taxon>
        <taxon>Eurotiomycetes</taxon>
        <taxon>Eurotiomycetidae</taxon>
        <taxon>Eurotiales</taxon>
        <taxon>Aspergillaceae</taxon>
        <taxon>Aspergillus</taxon>
    </lineage>
</organism>
<comment type="caution">
    <text evidence="4">The sequence shown here is derived from an EMBL/GenBank/DDBJ whole genome shotgun (WGS) entry which is preliminary data.</text>
</comment>
<name>A0A401KVK1_ASPAW</name>
<evidence type="ECO:0000256" key="2">
    <source>
        <dbReference type="SAM" id="MobiDB-lite"/>
    </source>
</evidence>
<dbReference type="PANTHER" id="PTHR47431:SF1">
    <property type="entry name" value="ZN(II)2CYS6 TRANSCRIPTION FACTOR (EUROFUNG)"/>
    <property type="match status" value="1"/>
</dbReference>
<evidence type="ECO:0000256" key="3">
    <source>
        <dbReference type="SAM" id="Phobius"/>
    </source>
</evidence>
<dbReference type="PANTHER" id="PTHR47431">
    <property type="entry name" value="ZN(II)2CYS6 TRANSCRIPTION FACTOR (EUROFUNG)-RELATED"/>
    <property type="match status" value="1"/>
</dbReference>
<feature type="transmembrane region" description="Helical" evidence="3">
    <location>
        <begin position="55"/>
        <end position="76"/>
    </location>
</feature>
<evidence type="ECO:0000313" key="4">
    <source>
        <dbReference type="EMBL" id="GCB23271.1"/>
    </source>
</evidence>
<dbReference type="Pfam" id="PF11807">
    <property type="entry name" value="UstYa"/>
    <property type="match status" value="1"/>
</dbReference>
<dbReference type="GO" id="GO:0043386">
    <property type="term" value="P:mycotoxin biosynthetic process"/>
    <property type="evidence" value="ECO:0007669"/>
    <property type="project" value="InterPro"/>
</dbReference>
<dbReference type="InterPro" id="IPR021765">
    <property type="entry name" value="UstYa-like"/>
</dbReference>
<feature type="region of interest" description="Disordered" evidence="2">
    <location>
        <begin position="1"/>
        <end position="26"/>
    </location>
</feature>
<dbReference type="Proteomes" id="UP000286921">
    <property type="component" value="Unassembled WGS sequence"/>
</dbReference>
<dbReference type="AlphaFoldDB" id="A0A401KVK1"/>
<dbReference type="EMBL" id="BDHI01000014">
    <property type="protein sequence ID" value="GCB23271.1"/>
    <property type="molecule type" value="Genomic_DNA"/>
</dbReference>
<comment type="similarity">
    <text evidence="1">Belongs to the ustYa family.</text>
</comment>
<gene>
    <name evidence="4" type="ORF">AAWM_06156</name>
</gene>
<evidence type="ECO:0000256" key="1">
    <source>
        <dbReference type="ARBA" id="ARBA00035112"/>
    </source>
</evidence>
<keyword evidence="3" id="KW-0472">Membrane</keyword>
<proteinExistence type="inferred from homology"/>